<protein>
    <submittedName>
        <fullName evidence="9">Acyl-CoA dehydrogenase</fullName>
    </submittedName>
</protein>
<dbReference type="InterPro" id="IPR036250">
    <property type="entry name" value="AcylCo_DH-like_C"/>
</dbReference>
<dbReference type="KEGG" id="bbat:Bdt_2865"/>
<dbReference type="Pfam" id="PF02770">
    <property type="entry name" value="Acyl-CoA_dh_M"/>
    <property type="match status" value="1"/>
</dbReference>
<comment type="similarity">
    <text evidence="2 5">Belongs to the acyl-CoA dehydrogenase family.</text>
</comment>
<keyword evidence="3 5" id="KW-0285">Flavoprotein</keyword>
<dbReference type="InterPro" id="IPR006091">
    <property type="entry name" value="Acyl-CoA_Oxase/DH_mid-dom"/>
</dbReference>
<dbReference type="Pfam" id="PF00441">
    <property type="entry name" value="Acyl-CoA_dh_1"/>
    <property type="match status" value="1"/>
</dbReference>
<dbReference type="Proteomes" id="UP000010074">
    <property type="component" value="Chromosome"/>
</dbReference>
<evidence type="ECO:0000259" key="8">
    <source>
        <dbReference type="Pfam" id="PF18158"/>
    </source>
</evidence>
<gene>
    <name evidence="9" type="ORF">Bdt_2865</name>
</gene>
<dbReference type="HOGENOM" id="CLU_016513_1_0_7"/>
<dbReference type="GO" id="GO:0003995">
    <property type="term" value="F:acyl-CoA dehydrogenase activity"/>
    <property type="evidence" value="ECO:0007669"/>
    <property type="project" value="InterPro"/>
</dbReference>
<feature type="domain" description="Acyl-CoA oxidase/dehydrogenase middle" evidence="7">
    <location>
        <begin position="171"/>
        <end position="274"/>
    </location>
</feature>
<dbReference type="InterPro" id="IPR052904">
    <property type="entry name" value="Acyl-CoA_dehydrogenase-like"/>
</dbReference>
<dbReference type="PATRIC" id="fig|1069642.3.peg.2834"/>
<dbReference type="STRING" id="1069642.Bdt_2865"/>
<dbReference type="Gene3D" id="2.40.110.20">
    <property type="match status" value="1"/>
</dbReference>
<keyword evidence="4 5" id="KW-0274">FAD</keyword>
<dbReference type="InterPro" id="IPR009075">
    <property type="entry name" value="AcylCo_DH/oxidase_C"/>
</dbReference>
<organism evidence="9 10">
    <name type="scientific">Bdellovibrio bacteriovorus str. Tiberius</name>
    <dbReference type="NCBI Taxonomy" id="1069642"/>
    <lineage>
        <taxon>Bacteria</taxon>
        <taxon>Pseudomonadati</taxon>
        <taxon>Bdellovibrionota</taxon>
        <taxon>Bdellovibrionia</taxon>
        <taxon>Bdellovibrionales</taxon>
        <taxon>Pseudobdellovibrionaceae</taxon>
        <taxon>Bdellovibrio</taxon>
    </lineage>
</organism>
<evidence type="ECO:0000313" key="9">
    <source>
        <dbReference type="EMBL" id="AFY02545.1"/>
    </source>
</evidence>
<dbReference type="Gene3D" id="6.10.250.600">
    <property type="match status" value="1"/>
</dbReference>
<dbReference type="PANTHER" id="PTHR42707:SF2">
    <property type="entry name" value="ACD11 DEHYDROGENASE"/>
    <property type="match status" value="1"/>
</dbReference>
<dbReference type="SUPFAM" id="SSF47203">
    <property type="entry name" value="Acyl-CoA dehydrogenase C-terminal domain-like"/>
    <property type="match status" value="1"/>
</dbReference>
<accession>K7Z0J7</accession>
<evidence type="ECO:0000256" key="1">
    <source>
        <dbReference type="ARBA" id="ARBA00001974"/>
    </source>
</evidence>
<dbReference type="InterPro" id="IPR009100">
    <property type="entry name" value="AcylCoA_DH/oxidase_NM_dom_sf"/>
</dbReference>
<name>K7Z0J7_BDEBC</name>
<evidence type="ECO:0000256" key="2">
    <source>
        <dbReference type="ARBA" id="ARBA00009347"/>
    </source>
</evidence>
<dbReference type="Pfam" id="PF18158">
    <property type="entry name" value="AidB_N"/>
    <property type="match status" value="1"/>
</dbReference>
<evidence type="ECO:0000256" key="5">
    <source>
        <dbReference type="RuleBase" id="RU362125"/>
    </source>
</evidence>
<evidence type="ECO:0000259" key="6">
    <source>
        <dbReference type="Pfam" id="PF00441"/>
    </source>
</evidence>
<keyword evidence="5" id="KW-0560">Oxidoreductase</keyword>
<feature type="domain" description="Acyl-CoA dehydrogenase/oxidase C-terminal" evidence="6">
    <location>
        <begin position="285"/>
        <end position="441"/>
    </location>
</feature>
<dbReference type="AlphaFoldDB" id="K7Z0J7"/>
<dbReference type="SUPFAM" id="SSF56645">
    <property type="entry name" value="Acyl-CoA dehydrogenase NM domain-like"/>
    <property type="match status" value="1"/>
</dbReference>
<dbReference type="PANTHER" id="PTHR42707">
    <property type="entry name" value="ACYL-COA DEHYDROGENASE"/>
    <property type="match status" value="1"/>
</dbReference>
<dbReference type="InterPro" id="IPR006089">
    <property type="entry name" value="Acyl-CoA_DH_CS"/>
</dbReference>
<comment type="cofactor">
    <cofactor evidence="1 5">
        <name>FAD</name>
        <dbReference type="ChEBI" id="CHEBI:57692"/>
    </cofactor>
</comment>
<dbReference type="EMBL" id="CP002930">
    <property type="protein sequence ID" value="AFY02545.1"/>
    <property type="molecule type" value="Genomic_DNA"/>
</dbReference>
<dbReference type="RefSeq" id="WP_015091972.1">
    <property type="nucleotide sequence ID" value="NC_019567.1"/>
</dbReference>
<evidence type="ECO:0000313" key="10">
    <source>
        <dbReference type="Proteomes" id="UP000010074"/>
    </source>
</evidence>
<evidence type="ECO:0000256" key="3">
    <source>
        <dbReference type="ARBA" id="ARBA00022630"/>
    </source>
</evidence>
<dbReference type="OrthoDB" id="9771038at2"/>
<feature type="domain" description="Adaptive response protein AidB N-terminal" evidence="8">
    <location>
        <begin position="12"/>
        <end position="161"/>
    </location>
</feature>
<reference evidence="9 10" key="1">
    <citation type="journal article" date="2012" name="BMC Genomics">
        <title>Genome analysis of a simultaneously predatory and prey-independent, novel Bdellovibrio bacteriovorus from the River Tiber, supports in silico predictions of both ancient and recent lateral gene transfer from diverse bacteria.</title>
        <authorList>
            <person name="Hobley L."/>
            <person name="Lerner T.R."/>
            <person name="Williams L.E."/>
            <person name="Lambert C."/>
            <person name="Till R."/>
            <person name="Milner D.S."/>
            <person name="Basford S.M."/>
            <person name="Capeness M.J."/>
            <person name="Fenton A.K."/>
            <person name="Atterbury R.J."/>
            <person name="Harris M.A."/>
            <person name="Sockett R.E."/>
        </authorList>
    </citation>
    <scope>NUCLEOTIDE SEQUENCE [LARGE SCALE GENOMIC DNA]</scope>
    <source>
        <strain evidence="9 10">Tiberius</strain>
    </source>
</reference>
<dbReference type="PROSITE" id="PS00073">
    <property type="entry name" value="ACYL_COA_DH_2"/>
    <property type="match status" value="1"/>
</dbReference>
<sequence length="504" mass="55316">MKNFYQDGPQLSNTFRSDEALQKILKSLLPVEAQKVALPHLERLGERAVTDMLTWAQEAESQPPVHVPFDPWGRRIDDIKTSHGWKALEKVAAEEGIVATAYDRRFGAASRVYQMALLYLYSPSSAIFSCPLAMTDGAARALELYADDDLKARVLPHLLSRDPKTFWTAGQWMTERTGGSDVSGTSTDAHPFTGTSEFGATHSLHGTKWFTSATTSQMALTLARPDGAAAGSRGLSLFFLELRNDKGELNHIQIHRLKDKLGTKALPTAELSLQGTPARIIGGVGEGVKRIASVLNITRIYNSICAVGHMRRALDLAQDYSGKRQAFGKLLKDHPLHLSTLNALEADFRKCIAFSFFVANLLGKEEVGEASASEKILLRVLTPILKLYTAKKSIHISSEVVEMFGGAGYVEDTGIPRLLRDAQVFSIWEGTTNVLSLDMLRAFERDQAGQILEQFLERSAAGVEGLGRLKALMALSPEEKETHARDIAFLIADLTAGFAVKSYL</sequence>
<dbReference type="Gene3D" id="1.20.140.10">
    <property type="entry name" value="Butyryl-CoA Dehydrogenase, subunit A, domain 3"/>
    <property type="match status" value="1"/>
</dbReference>
<dbReference type="InterPro" id="IPR041504">
    <property type="entry name" value="AidB_N"/>
</dbReference>
<evidence type="ECO:0000259" key="7">
    <source>
        <dbReference type="Pfam" id="PF02770"/>
    </source>
</evidence>
<proteinExistence type="inferred from homology"/>
<evidence type="ECO:0000256" key="4">
    <source>
        <dbReference type="ARBA" id="ARBA00022827"/>
    </source>
</evidence>